<sequence length="156" mass="18799">METNEMEKLYQNIAGILNDMIPVDWLKIYLYAEVSEDSRQVFFYFYSADESAPIYSLDIVEKYNVEGHYCEELEDELYECFTELWHEFERQKQEKWTNLTFTLNNSGEFNIDYDYSDLSEVDSYEQQIIWEYKHMGIVADGDRPKAIIDRYIAEKH</sequence>
<dbReference type="Proteomes" id="UP000001363">
    <property type="component" value="Chromosome"/>
</dbReference>
<dbReference type="RefSeq" id="WP_000449604.1">
    <property type="nucleotide sequence ID" value="NC_011773.1"/>
</dbReference>
<dbReference type="NCBIfam" id="TIGR01741">
    <property type="entry name" value="staph_tand_hypo"/>
    <property type="match status" value="1"/>
</dbReference>
<dbReference type="EMBL" id="CP001283">
    <property type="protein sequence ID" value="ACK92486.1"/>
    <property type="molecule type" value="Genomic_DNA"/>
</dbReference>
<dbReference type="Pfam" id="PF04634">
    <property type="entry name" value="YezG-like"/>
    <property type="match status" value="1"/>
</dbReference>
<reference evidence="1 2" key="1">
    <citation type="submission" date="2008-10" db="EMBL/GenBank/DDBJ databases">
        <title>Genome sequence of Bacillus cereus AH820.</title>
        <authorList>
            <person name="Dodson R.J."/>
            <person name="Durkin A.S."/>
            <person name="Rosovitz M.J."/>
            <person name="Rasko D.A."/>
            <person name="Hoffmaster A."/>
            <person name="Ravel J."/>
            <person name="Sutton G."/>
        </authorList>
    </citation>
    <scope>NUCLEOTIDE SEQUENCE [LARGE SCALE GENOMIC DNA]</scope>
    <source>
        <strain evidence="1 2">AH820</strain>
    </source>
</reference>
<accession>B7JLP2</accession>
<dbReference type="KEGG" id="bcu:BCAH820_2215"/>
<evidence type="ECO:0000313" key="1">
    <source>
        <dbReference type="EMBL" id="ACK92486.1"/>
    </source>
</evidence>
<dbReference type="InterPro" id="IPR036170">
    <property type="entry name" value="YezG-like_sf"/>
</dbReference>
<dbReference type="Gene3D" id="3.30.500.20">
    <property type="entry name" value="BH3703-like domains"/>
    <property type="match status" value="1"/>
</dbReference>
<gene>
    <name evidence="1" type="ordered locus">BCAH820_2215</name>
</gene>
<name>B7JLP2_BACC0</name>
<organism evidence="1 2">
    <name type="scientific">Bacillus cereus (strain AH820)</name>
    <dbReference type="NCBI Taxonomy" id="405535"/>
    <lineage>
        <taxon>Bacteria</taxon>
        <taxon>Bacillati</taxon>
        <taxon>Bacillota</taxon>
        <taxon>Bacilli</taxon>
        <taxon>Bacillales</taxon>
        <taxon>Bacillaceae</taxon>
        <taxon>Bacillus</taxon>
        <taxon>Bacillus cereus group</taxon>
    </lineage>
</organism>
<evidence type="ECO:0000313" key="2">
    <source>
        <dbReference type="Proteomes" id="UP000001363"/>
    </source>
</evidence>
<dbReference type="HOGENOM" id="CLU_107164_0_1_9"/>
<proteinExistence type="predicted"/>
<protein>
    <submittedName>
        <fullName evidence="1">YeeE</fullName>
    </submittedName>
</protein>
<dbReference type="AlphaFoldDB" id="B7JLP2"/>
<dbReference type="InterPro" id="IPR006728">
    <property type="entry name" value="YezG-like"/>
</dbReference>
<dbReference type="SUPFAM" id="SSF160424">
    <property type="entry name" value="BH3703-like"/>
    <property type="match status" value="1"/>
</dbReference>